<gene>
    <name evidence="2" type="ORF">TTRE_0000685701</name>
</gene>
<dbReference type="PANTHER" id="PTHR12994">
    <property type="entry name" value="SECERNIN"/>
    <property type="match status" value="1"/>
</dbReference>
<dbReference type="GO" id="GO:0006508">
    <property type="term" value="P:proteolysis"/>
    <property type="evidence" value="ECO:0007669"/>
    <property type="project" value="InterPro"/>
</dbReference>
<dbReference type="GO" id="GO:0070004">
    <property type="term" value="F:cysteine-type exopeptidase activity"/>
    <property type="evidence" value="ECO:0007669"/>
    <property type="project" value="InterPro"/>
</dbReference>
<dbReference type="Proteomes" id="UP000030665">
    <property type="component" value="Unassembled WGS sequence"/>
</dbReference>
<sequence length="114" mass="12586">MLTGCDTFVVLPPYTEHGFVIFGKNSDRPSAEVQEIVYIPSAQHEKGSKLLCTYIEIEQVEKTNAVVLSKPAWMWGAEMGANEFGVVVGNEAVWTKLRAGEAATERLLGMDLLR</sequence>
<comment type="similarity">
    <text evidence="1">Belongs to the peptidase C69 family. Secernin subfamily.</text>
</comment>
<accession>A0A077ZG27</accession>
<reference evidence="2" key="1">
    <citation type="submission" date="2014-01" db="EMBL/GenBank/DDBJ databases">
        <authorList>
            <person name="Aslett M."/>
        </authorList>
    </citation>
    <scope>NUCLEOTIDE SEQUENCE</scope>
</reference>
<dbReference type="GO" id="GO:0016805">
    <property type="term" value="F:dipeptidase activity"/>
    <property type="evidence" value="ECO:0007669"/>
    <property type="project" value="InterPro"/>
</dbReference>
<dbReference type="EMBL" id="HG806359">
    <property type="protein sequence ID" value="CDW58538.1"/>
    <property type="molecule type" value="Genomic_DNA"/>
</dbReference>
<dbReference type="STRING" id="36087.A0A077ZG27"/>
<protein>
    <submittedName>
        <fullName evidence="2">Uncharacterized protein</fullName>
    </submittedName>
</protein>
<reference evidence="2" key="2">
    <citation type="submission" date="2014-03" db="EMBL/GenBank/DDBJ databases">
        <title>The whipworm genome and dual-species transcriptomics of an intimate host-pathogen interaction.</title>
        <authorList>
            <person name="Foth B.J."/>
            <person name="Tsai I.J."/>
            <person name="Reid A.J."/>
            <person name="Bancroft A.J."/>
            <person name="Nichol S."/>
            <person name="Tracey A."/>
            <person name="Holroyd N."/>
            <person name="Cotton J.A."/>
            <person name="Stanley E.J."/>
            <person name="Zarowiecki M."/>
            <person name="Liu J.Z."/>
            <person name="Huckvale T."/>
            <person name="Cooper P.J."/>
            <person name="Grencis R.K."/>
            <person name="Berriman M."/>
        </authorList>
    </citation>
    <scope>NUCLEOTIDE SEQUENCE [LARGE SCALE GENOMIC DNA]</scope>
</reference>
<dbReference type="PANTHER" id="PTHR12994:SF17">
    <property type="entry name" value="LD30995P"/>
    <property type="match status" value="1"/>
</dbReference>
<dbReference type="InterPro" id="IPR005322">
    <property type="entry name" value="Peptidase_C69"/>
</dbReference>
<dbReference type="AlphaFoldDB" id="A0A077ZG27"/>
<evidence type="ECO:0000313" key="3">
    <source>
        <dbReference type="Proteomes" id="UP000030665"/>
    </source>
</evidence>
<proteinExistence type="inferred from homology"/>
<dbReference type="Gene3D" id="3.60.60.10">
    <property type="entry name" value="Penicillin V Acylase, Chain A"/>
    <property type="match status" value="1"/>
</dbReference>
<organism evidence="2 3">
    <name type="scientific">Trichuris trichiura</name>
    <name type="common">Whipworm</name>
    <name type="synonym">Trichocephalus trichiurus</name>
    <dbReference type="NCBI Taxonomy" id="36087"/>
    <lineage>
        <taxon>Eukaryota</taxon>
        <taxon>Metazoa</taxon>
        <taxon>Ecdysozoa</taxon>
        <taxon>Nematoda</taxon>
        <taxon>Enoplea</taxon>
        <taxon>Dorylaimia</taxon>
        <taxon>Trichinellida</taxon>
        <taxon>Trichuridae</taxon>
        <taxon>Trichuris</taxon>
    </lineage>
</organism>
<dbReference type="OrthoDB" id="5920697at2759"/>
<evidence type="ECO:0000313" key="2">
    <source>
        <dbReference type="EMBL" id="CDW58538.1"/>
    </source>
</evidence>
<keyword evidence="3" id="KW-1185">Reference proteome</keyword>
<name>A0A077ZG27_TRITR</name>
<evidence type="ECO:0000256" key="1">
    <source>
        <dbReference type="ARBA" id="ARBA00005705"/>
    </source>
</evidence>